<organism evidence="2 3">
    <name type="scientific">Sphingobium psychrophilum</name>
    <dbReference type="NCBI Taxonomy" id="2728834"/>
    <lineage>
        <taxon>Bacteria</taxon>
        <taxon>Pseudomonadati</taxon>
        <taxon>Pseudomonadota</taxon>
        <taxon>Alphaproteobacteria</taxon>
        <taxon>Sphingomonadales</taxon>
        <taxon>Sphingomonadaceae</taxon>
        <taxon>Sphingobium</taxon>
    </lineage>
</organism>
<evidence type="ECO:0000259" key="1">
    <source>
        <dbReference type="Pfam" id="PF04230"/>
    </source>
</evidence>
<evidence type="ECO:0000313" key="2">
    <source>
        <dbReference type="EMBL" id="NML12855.1"/>
    </source>
</evidence>
<proteinExistence type="predicted"/>
<dbReference type="InterPro" id="IPR007345">
    <property type="entry name" value="Polysacch_pyruvyl_Trfase"/>
</dbReference>
<dbReference type="PANTHER" id="PTHR36836">
    <property type="entry name" value="COLANIC ACID BIOSYNTHESIS PROTEIN WCAK"/>
    <property type="match status" value="1"/>
</dbReference>
<dbReference type="RefSeq" id="WP_169575187.1">
    <property type="nucleotide sequence ID" value="NZ_JABBFV010000028.1"/>
</dbReference>
<dbReference type="Pfam" id="PF04230">
    <property type="entry name" value="PS_pyruv_trans"/>
    <property type="match status" value="1"/>
</dbReference>
<dbReference type="AlphaFoldDB" id="A0A7X9WZL8"/>
<feature type="domain" description="Polysaccharide pyruvyl transferase" evidence="1">
    <location>
        <begin position="13"/>
        <end position="341"/>
    </location>
</feature>
<reference evidence="2 3" key="1">
    <citation type="submission" date="2020-04" db="EMBL/GenBank/DDBJ databases">
        <title>Sphingobium sp. AR-3-1 isolated from Arctic soil.</title>
        <authorList>
            <person name="Dahal R.H."/>
            <person name="Chaudhary D.K."/>
        </authorList>
    </citation>
    <scope>NUCLEOTIDE SEQUENCE [LARGE SCALE GENOMIC DNA]</scope>
    <source>
        <strain evidence="2 3">AR-3-1</strain>
    </source>
</reference>
<gene>
    <name evidence="2" type="ORF">HHL08_22430</name>
</gene>
<dbReference type="PANTHER" id="PTHR36836:SF1">
    <property type="entry name" value="COLANIC ACID BIOSYNTHESIS PROTEIN WCAK"/>
    <property type="match status" value="1"/>
</dbReference>
<sequence length="411" mass="44945">MKIMFVAHEDFSNRGCEALVRSITNILADADPSVEFLLPSRTPVRDLAHWPNLKSHNVRLIGETLFQRHMGWWGRIIEKLPSIVRLGPPPMHVDPETKNSLGQADAVVFTGGDVLSLEYGLPSLFFWQGVTDAALAMGKPVHLWAASVGPFSKNPAVEKLMVKALKRYTSISVRESSTFEYLTGLGIPSIRYVADPAFVMLPEQHNHGDTLFASAIDGVLGFNVSPLVRKFLPDDAAKERFDAEIVGFMRQVIDTTGLSILLVPHVDPFDGSAKNSDSIYMAKLLADASMPTGKLAILPNNLNAAQLKYALGRCRFFIGARTHATIGALSQGVPTISIAYSVKAVGINRDLFGEENVVLPTPQVSKVTLLAALDQLFNREEAIRGILAERIPIWRSRAREAALPVLGKCDA</sequence>
<accession>A0A7X9WZL8</accession>
<comment type="caution">
    <text evidence="2">The sequence shown here is derived from an EMBL/GenBank/DDBJ whole genome shotgun (WGS) entry which is preliminary data.</text>
</comment>
<evidence type="ECO:0000313" key="3">
    <source>
        <dbReference type="Proteomes" id="UP000519023"/>
    </source>
</evidence>
<keyword evidence="3" id="KW-1185">Reference proteome</keyword>
<name>A0A7X9WZL8_9SPHN</name>
<dbReference type="EMBL" id="JABBFV010000028">
    <property type="protein sequence ID" value="NML12855.1"/>
    <property type="molecule type" value="Genomic_DNA"/>
</dbReference>
<protein>
    <recommendedName>
        <fullName evidence="1">Polysaccharide pyruvyl transferase domain-containing protein</fullName>
    </recommendedName>
</protein>
<dbReference type="Proteomes" id="UP000519023">
    <property type="component" value="Unassembled WGS sequence"/>
</dbReference>